<evidence type="ECO:0000259" key="3">
    <source>
        <dbReference type="Pfam" id="PF00144"/>
    </source>
</evidence>
<dbReference type="SUPFAM" id="SSF56601">
    <property type="entry name" value="beta-lactamase/transpeptidase-like"/>
    <property type="match status" value="1"/>
</dbReference>
<reference evidence="5" key="1">
    <citation type="journal article" date="2019" name="Int. J. Syst. Evol. Microbiol.">
        <title>The Global Catalogue of Microorganisms (GCM) 10K type strain sequencing project: providing services to taxonomists for standard genome sequencing and annotation.</title>
        <authorList>
            <consortium name="The Broad Institute Genomics Platform"/>
            <consortium name="The Broad Institute Genome Sequencing Center for Infectious Disease"/>
            <person name="Wu L."/>
            <person name="Ma J."/>
        </authorList>
    </citation>
    <scope>NUCLEOTIDE SEQUENCE [LARGE SCALE GENOMIC DNA]</scope>
    <source>
        <strain evidence="5">JCM 3399</strain>
    </source>
</reference>
<evidence type="ECO:0000313" key="5">
    <source>
        <dbReference type="Proteomes" id="UP000654471"/>
    </source>
</evidence>
<dbReference type="PANTHER" id="PTHR46825">
    <property type="entry name" value="D-ALANYL-D-ALANINE-CARBOXYPEPTIDASE/ENDOPEPTIDASE AMPH"/>
    <property type="match status" value="1"/>
</dbReference>
<dbReference type="GO" id="GO:0016787">
    <property type="term" value="F:hydrolase activity"/>
    <property type="evidence" value="ECO:0007669"/>
    <property type="project" value="UniProtKB-KW"/>
</dbReference>
<feature type="chain" id="PRO_5045904608" evidence="2">
    <location>
        <begin position="29"/>
        <end position="380"/>
    </location>
</feature>
<dbReference type="InterPro" id="IPR012338">
    <property type="entry name" value="Beta-lactam/transpept-like"/>
</dbReference>
<dbReference type="RefSeq" id="WP_189307194.1">
    <property type="nucleotide sequence ID" value="NZ_BMRP01000044.1"/>
</dbReference>
<proteinExistence type="predicted"/>
<keyword evidence="2" id="KW-0732">Signal</keyword>
<dbReference type="EMBL" id="BMRP01000044">
    <property type="protein sequence ID" value="GGU94061.1"/>
    <property type="molecule type" value="Genomic_DNA"/>
</dbReference>
<feature type="compositionally biased region" description="Basic and acidic residues" evidence="1">
    <location>
        <begin position="30"/>
        <end position="39"/>
    </location>
</feature>
<evidence type="ECO:0000256" key="2">
    <source>
        <dbReference type="SAM" id="SignalP"/>
    </source>
</evidence>
<dbReference type="Proteomes" id="UP000654471">
    <property type="component" value="Unassembled WGS sequence"/>
</dbReference>
<sequence length="380" mass="40283">MRVSRTLLTGLLVTAAMGTLAVPATATAADRPHGPRGSDSEPDSGTARKVRRDLDLLTHRGAVGAQVKVTEGDRAWLARSGGAQKTGTPVPPEGQFRVGSTTKMFTSVALLQLVGEGKVLLDEPISRYLPSGLVPQGDKITVRMALQHTSGLHDVARDLPQGEEFIRHRFRHYDMTDQVRRAAAKPADFPPGTDYGYSSTNYLVAGLIIERVTGHSYATEVQNRVIAPLGMRHTVVPVDSSVIPGPHAHGYMGQTDISALNPSLAGPAGGIISTPGDMDKLLMALTSGKLLRPAQWNEMNHTVATKEPGAGYGLGLKVRELSCGRTAIGHTGGIPGYATLAFTTRDGKQRVVLSANLADWPADEAIGKPIDKVLNDALCG</sequence>
<keyword evidence="5" id="KW-1185">Reference proteome</keyword>
<keyword evidence="4" id="KW-0378">Hydrolase</keyword>
<dbReference type="InterPro" id="IPR001466">
    <property type="entry name" value="Beta-lactam-related"/>
</dbReference>
<feature type="region of interest" description="Disordered" evidence="1">
    <location>
        <begin position="26"/>
        <end position="47"/>
    </location>
</feature>
<name>A0ABQ2VKH9_9ACTN</name>
<feature type="signal peptide" evidence="2">
    <location>
        <begin position="1"/>
        <end position="28"/>
    </location>
</feature>
<gene>
    <name evidence="4" type="ORF">GCM10010211_71450</name>
</gene>
<dbReference type="Pfam" id="PF00144">
    <property type="entry name" value="Beta-lactamase"/>
    <property type="match status" value="1"/>
</dbReference>
<evidence type="ECO:0000256" key="1">
    <source>
        <dbReference type="SAM" id="MobiDB-lite"/>
    </source>
</evidence>
<accession>A0ABQ2VKH9</accession>
<feature type="domain" description="Beta-lactamase-related" evidence="3">
    <location>
        <begin position="58"/>
        <end position="366"/>
    </location>
</feature>
<organism evidence="4 5">
    <name type="scientific">Streptomyces albospinus</name>
    <dbReference type="NCBI Taxonomy" id="285515"/>
    <lineage>
        <taxon>Bacteria</taxon>
        <taxon>Bacillati</taxon>
        <taxon>Actinomycetota</taxon>
        <taxon>Actinomycetes</taxon>
        <taxon>Kitasatosporales</taxon>
        <taxon>Streptomycetaceae</taxon>
        <taxon>Streptomyces</taxon>
    </lineage>
</organism>
<dbReference type="Gene3D" id="3.40.710.10">
    <property type="entry name" value="DD-peptidase/beta-lactamase superfamily"/>
    <property type="match status" value="1"/>
</dbReference>
<dbReference type="InterPro" id="IPR050491">
    <property type="entry name" value="AmpC-like"/>
</dbReference>
<evidence type="ECO:0000313" key="4">
    <source>
        <dbReference type="EMBL" id="GGU94061.1"/>
    </source>
</evidence>
<comment type="caution">
    <text evidence="4">The sequence shown here is derived from an EMBL/GenBank/DDBJ whole genome shotgun (WGS) entry which is preliminary data.</text>
</comment>
<protein>
    <submittedName>
        <fullName evidence="4">Serine hydrolase</fullName>
    </submittedName>
</protein>
<dbReference type="PANTHER" id="PTHR46825:SF7">
    <property type="entry name" value="D-ALANYL-D-ALANINE CARBOXYPEPTIDASE"/>
    <property type="match status" value="1"/>
</dbReference>